<accession>A0A517RGB7</accession>
<dbReference type="RefSeq" id="WP_145216922.1">
    <property type="nucleotide sequence ID" value="NZ_CP036269.1"/>
</dbReference>
<feature type="signal peptide" evidence="1">
    <location>
        <begin position="1"/>
        <end position="27"/>
    </location>
</feature>
<feature type="chain" id="PRO_5022069133" description="DUF3352 domain-containing protein" evidence="1">
    <location>
        <begin position="28"/>
        <end position="584"/>
    </location>
</feature>
<proteinExistence type="predicted"/>
<evidence type="ECO:0008006" key="4">
    <source>
        <dbReference type="Google" id="ProtNLM"/>
    </source>
</evidence>
<sequence length="584" mass="64518" precursor="true">MRKPLLFFTLMLMQAMFLLTTVQDSYAQDRVKAAQRIPADSLLYFSIPDVETLGDKWSRCSMGQMTYDPAFADLKKDLIKLSEKFSEKFEEETDLSLSNVLSIPNGEVALAFVKSEEGKFGGLGLMEYGESGEILEKILEKAADGFDKEGAQRSIRSVDGTKIVVYSFESDEDNAPVKVPLAKKFAYFLKDKTFVASNDDKILESVLANWDGQGQNTLASKKEYQYIQNKCADATNPAVMQWYMNPIGGLQSILGVASRINPQVGMVSGFLPALGITNLKAVGGSTYLATKNYDSISKSFTYVEMPTSGVIDMFKCPAVAQQPPIWVSDKVSTYYSINWSISGAYDSIETLFDGFQGRPGALAAIIDQMAEKPEGPKIHIKKDIVDNMSGRIQVATELTEGEQVDLTKMSGQFTVAFGLKNSDAFQKVIASLTARDDFPGQTREFQGITLYELPGAILSSPTDAAFCIAEDQLFIANDVKQIENVLRKDRGVGSLVNSDNYKRISENFPEKTSIITYQNADAQVHALYELMRKNDNNVDLQGLDLSKLPSFEVIKKYLPISGGYTVPDDQGFFTSTFGIKKSEN</sequence>
<dbReference type="KEGG" id="gaz:Pan241w_30130"/>
<keyword evidence="1" id="KW-0732">Signal</keyword>
<reference evidence="2 3" key="1">
    <citation type="submission" date="2019-02" db="EMBL/GenBank/DDBJ databases">
        <title>Deep-cultivation of Planctomycetes and their phenomic and genomic characterization uncovers novel biology.</title>
        <authorList>
            <person name="Wiegand S."/>
            <person name="Jogler M."/>
            <person name="Boedeker C."/>
            <person name="Pinto D."/>
            <person name="Vollmers J."/>
            <person name="Rivas-Marin E."/>
            <person name="Kohn T."/>
            <person name="Peeters S.H."/>
            <person name="Heuer A."/>
            <person name="Rast P."/>
            <person name="Oberbeckmann S."/>
            <person name="Bunk B."/>
            <person name="Jeske O."/>
            <person name="Meyerdierks A."/>
            <person name="Storesund J.E."/>
            <person name="Kallscheuer N."/>
            <person name="Luecker S."/>
            <person name="Lage O.M."/>
            <person name="Pohl T."/>
            <person name="Merkel B.J."/>
            <person name="Hornburger P."/>
            <person name="Mueller R.-W."/>
            <person name="Bruemmer F."/>
            <person name="Labrenz M."/>
            <person name="Spormann A.M."/>
            <person name="Op den Camp H."/>
            <person name="Overmann J."/>
            <person name="Amann R."/>
            <person name="Jetten M.S.M."/>
            <person name="Mascher T."/>
            <person name="Medema M.H."/>
            <person name="Devos D.P."/>
            <person name="Kaster A.-K."/>
            <person name="Ovreas L."/>
            <person name="Rohde M."/>
            <person name="Galperin M.Y."/>
            <person name="Jogler C."/>
        </authorList>
    </citation>
    <scope>NUCLEOTIDE SEQUENCE [LARGE SCALE GENOMIC DNA]</scope>
    <source>
        <strain evidence="2 3">Pan241w</strain>
    </source>
</reference>
<dbReference type="EMBL" id="CP036269">
    <property type="protein sequence ID" value="QDT42918.1"/>
    <property type="molecule type" value="Genomic_DNA"/>
</dbReference>
<dbReference type="Proteomes" id="UP000317171">
    <property type="component" value="Chromosome"/>
</dbReference>
<name>A0A517RGB7_9PLAN</name>
<dbReference type="OrthoDB" id="253793at2"/>
<dbReference type="AlphaFoldDB" id="A0A517RGB7"/>
<evidence type="ECO:0000313" key="2">
    <source>
        <dbReference type="EMBL" id="QDT42918.1"/>
    </source>
</evidence>
<protein>
    <recommendedName>
        <fullName evidence="4">DUF3352 domain-containing protein</fullName>
    </recommendedName>
</protein>
<keyword evidence="3" id="KW-1185">Reference proteome</keyword>
<gene>
    <name evidence="2" type="ORF">Pan241w_30130</name>
</gene>
<evidence type="ECO:0000313" key="3">
    <source>
        <dbReference type="Proteomes" id="UP000317171"/>
    </source>
</evidence>
<organism evidence="2 3">
    <name type="scientific">Gimesia alba</name>
    <dbReference type="NCBI Taxonomy" id="2527973"/>
    <lineage>
        <taxon>Bacteria</taxon>
        <taxon>Pseudomonadati</taxon>
        <taxon>Planctomycetota</taxon>
        <taxon>Planctomycetia</taxon>
        <taxon>Planctomycetales</taxon>
        <taxon>Planctomycetaceae</taxon>
        <taxon>Gimesia</taxon>
    </lineage>
</organism>
<evidence type="ECO:0000256" key="1">
    <source>
        <dbReference type="SAM" id="SignalP"/>
    </source>
</evidence>